<dbReference type="AlphaFoldDB" id="A0A1I8JQ31"/>
<dbReference type="Proteomes" id="UP000095280">
    <property type="component" value="Unplaced"/>
</dbReference>
<evidence type="ECO:0000256" key="1">
    <source>
        <dbReference type="SAM" id="MobiDB-lite"/>
    </source>
</evidence>
<evidence type="ECO:0000313" key="3">
    <source>
        <dbReference type="WBParaSite" id="snap_masked-unitig_26842-processed-gene-0.0-mRNA-1"/>
    </source>
</evidence>
<feature type="region of interest" description="Disordered" evidence="1">
    <location>
        <begin position="326"/>
        <end position="375"/>
    </location>
</feature>
<protein>
    <submittedName>
        <fullName evidence="3">TPR_REGION domain-containing protein</fullName>
    </submittedName>
</protein>
<feature type="compositionally biased region" description="Basic and acidic residues" evidence="1">
    <location>
        <begin position="329"/>
        <end position="352"/>
    </location>
</feature>
<name>A0A1I8JQ31_9PLAT</name>
<proteinExistence type="predicted"/>
<sequence>KLPCLIWLYKVLKTFDLSGATENAFANGNGDCEGPESGQDLQFTQEERGPHQSHQMCSATMESSFSVPETEEDPEIELVQGLFRDREYLRRMEQRTTLAASPDSRRKRRTMTDVFPDPRLGAARPAAQAVKKFGSASRTAAWTANGDLPLYLPCSLVREVESLVEPFDSTRQCTDGVHAKPLNQAAELRHDPGIDWALASMCKGERPWRRSAHPHPAASRSLADVELVSFCERQLHARMDAFYSPDEDEPAGRCHFAVQLGVVAEPADTPPRTCSAAACTCKRYQKYRAAEQVLTSMNVTKRRGAVCGGGEALCSMGQHAEAARSLQRCRRDSRARRPELEFSATESRRPSDENDDEPAEYRGATSEGLYRRMGGDFSGGRQRLAVLNSSSSGMSSADDQPGAPPQTGRVPGQPVHGRTWWSARPRADRDGSTNPVKSIHLLANSEDCDSNHLESTAAEPSDRFGHCGIPLVSGC</sequence>
<dbReference type="WBParaSite" id="snap_masked-unitig_26842-processed-gene-0.0-mRNA-1">
    <property type="protein sequence ID" value="snap_masked-unitig_26842-processed-gene-0.0-mRNA-1"/>
    <property type="gene ID" value="snap_masked-unitig_26842-processed-gene-0.0"/>
</dbReference>
<reference evidence="3" key="1">
    <citation type="submission" date="2016-11" db="UniProtKB">
        <authorList>
            <consortium name="WormBaseParasite"/>
        </authorList>
    </citation>
    <scope>IDENTIFICATION</scope>
</reference>
<organism evidence="2 3">
    <name type="scientific">Macrostomum lignano</name>
    <dbReference type="NCBI Taxonomy" id="282301"/>
    <lineage>
        <taxon>Eukaryota</taxon>
        <taxon>Metazoa</taxon>
        <taxon>Spiralia</taxon>
        <taxon>Lophotrochozoa</taxon>
        <taxon>Platyhelminthes</taxon>
        <taxon>Rhabditophora</taxon>
        <taxon>Macrostomorpha</taxon>
        <taxon>Macrostomida</taxon>
        <taxon>Macrostomidae</taxon>
        <taxon>Macrostomum</taxon>
    </lineage>
</organism>
<accession>A0A1I8JQ31</accession>
<feature type="region of interest" description="Disordered" evidence="1">
    <location>
        <begin position="389"/>
        <end position="435"/>
    </location>
</feature>
<evidence type="ECO:0000313" key="2">
    <source>
        <dbReference type="Proteomes" id="UP000095280"/>
    </source>
</evidence>
<keyword evidence="2" id="KW-1185">Reference proteome</keyword>